<dbReference type="PRINTS" id="PR00109">
    <property type="entry name" value="TYRKINASE"/>
</dbReference>
<dbReference type="Proteomes" id="UP000789759">
    <property type="component" value="Unassembled WGS sequence"/>
</dbReference>
<dbReference type="InterPro" id="IPR000719">
    <property type="entry name" value="Prot_kinase_dom"/>
</dbReference>
<dbReference type="GO" id="GO:0004714">
    <property type="term" value="F:transmembrane receptor protein tyrosine kinase activity"/>
    <property type="evidence" value="ECO:0007669"/>
    <property type="project" value="TreeGrafter"/>
</dbReference>
<dbReference type="AlphaFoldDB" id="A0A9N8W9W7"/>
<reference evidence="2" key="1">
    <citation type="submission" date="2021-06" db="EMBL/GenBank/DDBJ databases">
        <authorList>
            <person name="Kallberg Y."/>
            <person name="Tangrot J."/>
            <person name="Rosling A."/>
        </authorList>
    </citation>
    <scope>NUCLEOTIDE SEQUENCE</scope>
    <source>
        <strain evidence="2">FL966</strain>
    </source>
</reference>
<evidence type="ECO:0000313" key="2">
    <source>
        <dbReference type="EMBL" id="CAG8475792.1"/>
    </source>
</evidence>
<dbReference type="EMBL" id="CAJVQA010000457">
    <property type="protein sequence ID" value="CAG8475792.1"/>
    <property type="molecule type" value="Genomic_DNA"/>
</dbReference>
<dbReference type="SUPFAM" id="SSF56112">
    <property type="entry name" value="Protein kinase-like (PK-like)"/>
    <property type="match status" value="2"/>
</dbReference>
<dbReference type="GO" id="GO:0043235">
    <property type="term" value="C:receptor complex"/>
    <property type="evidence" value="ECO:0007669"/>
    <property type="project" value="TreeGrafter"/>
</dbReference>
<dbReference type="PANTHER" id="PTHR24416:SF611">
    <property type="entry name" value="TYROSINE-PROTEIN KINASE TRANSMEMBRANE RECEPTOR ROR"/>
    <property type="match status" value="1"/>
</dbReference>
<dbReference type="PROSITE" id="PS50011">
    <property type="entry name" value="PROTEIN_KINASE_DOM"/>
    <property type="match status" value="1"/>
</dbReference>
<dbReference type="InterPro" id="IPR050122">
    <property type="entry name" value="RTK"/>
</dbReference>
<dbReference type="GO" id="GO:0007169">
    <property type="term" value="P:cell surface receptor protein tyrosine kinase signaling pathway"/>
    <property type="evidence" value="ECO:0007669"/>
    <property type="project" value="TreeGrafter"/>
</dbReference>
<keyword evidence="3" id="KW-1185">Reference proteome</keyword>
<sequence>MYIKLSDISLVTKFSPEVKSKRRFVKASDIYSFGLLMWEISSGEHLTSEYEISRKPIRLISWDELNNVSKIDEGNFGIIRKAYWTKIRACVICKELTNIKDIKCNQYTAFIHELTIHIRIGGLCENIVRFLGVSKDKINNRYYLIMEYANDGDLRKFLQTRTRLGWDQIFKLAYQITNGLCYLHSEDIIHRDLHDRNIVVHNGNAKITDFGNAKSVNTQTNIHNDLFGMIAFLAPELLNRPINYNDDIPYSKKTDIYSLGMLFWELTSGCQPFKNYPCHILLYNDIIRGFREKIIPETPKEYSNLYIKCWNAKPDERPCIENVHEELERLMKNSIEVYYNDSGIITSSNSGIITSSNSGIITFSNSDIINLTIKDTSSNSGIITFSNSDIINLAIKDKS</sequence>
<organism evidence="2 3">
    <name type="scientific">Cetraspora pellucida</name>
    <dbReference type="NCBI Taxonomy" id="1433469"/>
    <lineage>
        <taxon>Eukaryota</taxon>
        <taxon>Fungi</taxon>
        <taxon>Fungi incertae sedis</taxon>
        <taxon>Mucoromycota</taxon>
        <taxon>Glomeromycotina</taxon>
        <taxon>Glomeromycetes</taxon>
        <taxon>Diversisporales</taxon>
        <taxon>Gigasporaceae</taxon>
        <taxon>Cetraspora</taxon>
    </lineage>
</organism>
<accession>A0A9N8W9W7</accession>
<dbReference type="GO" id="GO:0005524">
    <property type="term" value="F:ATP binding"/>
    <property type="evidence" value="ECO:0007669"/>
    <property type="project" value="InterPro"/>
</dbReference>
<dbReference type="OrthoDB" id="6718656at2759"/>
<gene>
    <name evidence="2" type="ORF">CPELLU_LOCUS1289</name>
</gene>
<dbReference type="Pfam" id="PF07714">
    <property type="entry name" value="PK_Tyr_Ser-Thr"/>
    <property type="match status" value="2"/>
</dbReference>
<dbReference type="InterPro" id="IPR011009">
    <property type="entry name" value="Kinase-like_dom_sf"/>
</dbReference>
<feature type="domain" description="Protein kinase" evidence="1">
    <location>
        <begin position="65"/>
        <end position="327"/>
    </location>
</feature>
<protein>
    <submittedName>
        <fullName evidence="2">5212_t:CDS:1</fullName>
    </submittedName>
</protein>
<evidence type="ECO:0000313" key="3">
    <source>
        <dbReference type="Proteomes" id="UP000789759"/>
    </source>
</evidence>
<comment type="caution">
    <text evidence="2">The sequence shown here is derived from an EMBL/GenBank/DDBJ whole genome shotgun (WGS) entry which is preliminary data.</text>
</comment>
<evidence type="ECO:0000259" key="1">
    <source>
        <dbReference type="PROSITE" id="PS50011"/>
    </source>
</evidence>
<dbReference type="InterPro" id="IPR001245">
    <property type="entry name" value="Ser-Thr/Tyr_kinase_cat_dom"/>
</dbReference>
<proteinExistence type="predicted"/>
<dbReference type="Gene3D" id="1.10.510.10">
    <property type="entry name" value="Transferase(Phosphotransferase) domain 1"/>
    <property type="match status" value="2"/>
</dbReference>
<dbReference type="GO" id="GO:0005886">
    <property type="term" value="C:plasma membrane"/>
    <property type="evidence" value="ECO:0007669"/>
    <property type="project" value="TreeGrafter"/>
</dbReference>
<name>A0A9N8W9W7_9GLOM</name>
<dbReference type="PANTHER" id="PTHR24416">
    <property type="entry name" value="TYROSINE-PROTEIN KINASE RECEPTOR"/>
    <property type="match status" value="1"/>
</dbReference>